<evidence type="ECO:0008006" key="4">
    <source>
        <dbReference type="Google" id="ProtNLM"/>
    </source>
</evidence>
<keyword evidence="1" id="KW-0812">Transmembrane</keyword>
<evidence type="ECO:0000313" key="2">
    <source>
        <dbReference type="EMBL" id="CAI8826219.1"/>
    </source>
</evidence>
<feature type="transmembrane region" description="Helical" evidence="1">
    <location>
        <begin position="6"/>
        <end position="27"/>
    </location>
</feature>
<dbReference type="RefSeq" id="WP_317963943.1">
    <property type="nucleotide sequence ID" value="NZ_OX458333.1"/>
</dbReference>
<reference evidence="2 3" key="1">
    <citation type="submission" date="2023-03" db="EMBL/GenBank/DDBJ databases">
        <authorList>
            <person name="Pearce D."/>
        </authorList>
    </citation>
    <scope>NUCLEOTIDE SEQUENCE [LARGE SCALE GENOMIC DNA]</scope>
    <source>
        <strain evidence="2">Msz</strain>
    </source>
</reference>
<keyword evidence="1" id="KW-1133">Transmembrane helix</keyword>
<proteinExistence type="predicted"/>
<organism evidence="2 3">
    <name type="scientific">Methylocaldum szegediense</name>
    <dbReference type="NCBI Taxonomy" id="73780"/>
    <lineage>
        <taxon>Bacteria</taxon>
        <taxon>Pseudomonadati</taxon>
        <taxon>Pseudomonadota</taxon>
        <taxon>Gammaproteobacteria</taxon>
        <taxon>Methylococcales</taxon>
        <taxon>Methylococcaceae</taxon>
        <taxon>Methylocaldum</taxon>
    </lineage>
</organism>
<sequence>MKIVTITFWVVGILLALGILWIALPWIEVAVLNSFFAKEIATDADLPWAAPGRKARYYSLKSWDWNNGITGVAAWGSSSWNKENPIETANKAFAFLEKHRTMNAWPAAGTFETYSVYDQLQPSDVHHQDYDGNTIVTYTQRVAPYRFFIVSIEPTVIVMQSALELPAWHEEYVQQGYSRDSRWIRWFMSLPERQRLPDLVWLRNPVEFGTELPRGSGWKWFSPDIDQLPTDLSLAENGSTVIPLRRGQLKFRPGESGWHVVRE</sequence>
<keyword evidence="1" id="KW-0472">Membrane</keyword>
<keyword evidence="3" id="KW-1185">Reference proteome</keyword>
<name>A0ABM9I1C6_9GAMM</name>
<dbReference type="Proteomes" id="UP001162030">
    <property type="component" value="Chromosome"/>
</dbReference>
<evidence type="ECO:0000313" key="3">
    <source>
        <dbReference type="Proteomes" id="UP001162030"/>
    </source>
</evidence>
<accession>A0ABM9I1C6</accession>
<dbReference type="EMBL" id="OX458333">
    <property type="protein sequence ID" value="CAI8826219.1"/>
    <property type="molecule type" value="Genomic_DNA"/>
</dbReference>
<protein>
    <recommendedName>
        <fullName evidence="4">DUF3750 domain-containing protein</fullName>
    </recommendedName>
</protein>
<evidence type="ECO:0000256" key="1">
    <source>
        <dbReference type="SAM" id="Phobius"/>
    </source>
</evidence>
<gene>
    <name evidence="2" type="ORF">MSZNOR_2057</name>
</gene>